<keyword evidence="7 18" id="KW-0418">Kinase</keyword>
<dbReference type="InterPro" id="IPR051852">
    <property type="entry name" value="Alpha-type_PK"/>
</dbReference>
<dbReference type="Pfam" id="PF03109">
    <property type="entry name" value="ABC1"/>
    <property type="match status" value="1"/>
</dbReference>
<comment type="caution">
    <text evidence="16">The sequence shown here is derived from an EMBL/GenBank/DDBJ whole genome shotgun (WGS) entry which is preliminary data.</text>
</comment>
<evidence type="ECO:0000313" key="18">
    <source>
        <dbReference type="EMBL" id="CAL4759737.1"/>
    </source>
</evidence>
<keyword evidence="12" id="KW-0472">Membrane</keyword>
<feature type="domain" description="Alpha-type protein kinase" evidence="15">
    <location>
        <begin position="1954"/>
        <end position="2200"/>
    </location>
</feature>
<dbReference type="GO" id="GO:0016020">
    <property type="term" value="C:membrane"/>
    <property type="evidence" value="ECO:0007669"/>
    <property type="project" value="UniProtKB-SubCell"/>
</dbReference>
<evidence type="ECO:0000256" key="14">
    <source>
        <dbReference type="SAM" id="MobiDB-lite"/>
    </source>
</evidence>
<feature type="compositionally biased region" description="Low complexity" evidence="14">
    <location>
        <begin position="436"/>
        <end position="449"/>
    </location>
</feature>
<evidence type="ECO:0000256" key="5">
    <source>
        <dbReference type="ARBA" id="ARBA00022679"/>
    </source>
</evidence>
<dbReference type="Pfam" id="PF00213">
    <property type="entry name" value="OSCP"/>
    <property type="match status" value="1"/>
</dbReference>
<evidence type="ECO:0000256" key="9">
    <source>
        <dbReference type="ARBA" id="ARBA00022840"/>
    </source>
</evidence>
<keyword evidence="5" id="KW-0808">Transferase</keyword>
<dbReference type="InterPro" id="IPR026015">
    <property type="entry name" value="ATP_synth_OSCP/delta_N_sf"/>
</dbReference>
<dbReference type="PANTHER" id="PTHR45992">
    <property type="entry name" value="EUKARYOTIC ELONGATION FACTOR 2 KINASE-RELATED"/>
    <property type="match status" value="1"/>
</dbReference>
<evidence type="ECO:0000256" key="7">
    <source>
        <dbReference type="ARBA" id="ARBA00022777"/>
    </source>
</evidence>
<reference evidence="16" key="1">
    <citation type="submission" date="2022-10" db="EMBL/GenBank/DDBJ databases">
        <authorList>
            <person name="Chen Y."/>
            <person name="Dougan E. K."/>
            <person name="Chan C."/>
            <person name="Rhodes N."/>
            <person name="Thang M."/>
        </authorList>
    </citation>
    <scope>NUCLEOTIDE SEQUENCE</scope>
</reference>
<dbReference type="GO" id="GO:0003746">
    <property type="term" value="F:translation elongation factor activity"/>
    <property type="evidence" value="ECO:0007669"/>
    <property type="project" value="UniProtKB-KW"/>
</dbReference>
<dbReference type="SUPFAM" id="SSF47928">
    <property type="entry name" value="N-terminal domain of the delta subunit of the F1F0-ATP synthase"/>
    <property type="match status" value="1"/>
</dbReference>
<dbReference type="InterPro" id="IPR002035">
    <property type="entry name" value="VWF_A"/>
</dbReference>
<proteinExistence type="inferred from homology"/>
<dbReference type="GO" id="GO:0005524">
    <property type="term" value="F:ATP binding"/>
    <property type="evidence" value="ECO:0007669"/>
    <property type="project" value="UniProtKB-KW"/>
</dbReference>
<keyword evidence="10" id="KW-0406">Ion transport</keyword>
<evidence type="ECO:0000313" key="16">
    <source>
        <dbReference type="EMBL" id="CAI3972425.1"/>
    </source>
</evidence>
<reference evidence="17" key="2">
    <citation type="submission" date="2024-04" db="EMBL/GenBank/DDBJ databases">
        <authorList>
            <person name="Chen Y."/>
            <person name="Shah S."/>
            <person name="Dougan E. K."/>
            <person name="Thang M."/>
            <person name="Chan C."/>
        </authorList>
    </citation>
    <scope>NUCLEOTIDE SEQUENCE [LARGE SCALE GENOMIC DNA]</scope>
</reference>
<dbReference type="SMART" id="SM00811">
    <property type="entry name" value="Alpha_kinase"/>
    <property type="match status" value="1"/>
</dbReference>
<dbReference type="InterPro" id="IPR020781">
    <property type="entry name" value="ATPase_OSCP/d_CS"/>
</dbReference>
<dbReference type="EMBL" id="CAMXCT030000011">
    <property type="protein sequence ID" value="CAL4759737.1"/>
    <property type="molecule type" value="Genomic_DNA"/>
</dbReference>
<evidence type="ECO:0000256" key="11">
    <source>
        <dbReference type="ARBA" id="ARBA00023078"/>
    </source>
</evidence>
<evidence type="ECO:0000313" key="19">
    <source>
        <dbReference type="Proteomes" id="UP001152797"/>
    </source>
</evidence>
<keyword evidence="8" id="KW-0375">Hydrogen ion transport</keyword>
<comment type="similarity">
    <text evidence="2">Belongs to the ATPase delta chain family.</text>
</comment>
<feature type="region of interest" description="Disordered" evidence="14">
    <location>
        <begin position="436"/>
        <end position="458"/>
    </location>
</feature>
<dbReference type="InterPro" id="IPR011009">
    <property type="entry name" value="Kinase-like_dom_sf"/>
</dbReference>
<dbReference type="GO" id="GO:1903013">
    <property type="term" value="P:response to differentiation-inducing factor 1"/>
    <property type="evidence" value="ECO:0007669"/>
    <property type="project" value="TreeGrafter"/>
</dbReference>
<dbReference type="GO" id="GO:0004674">
    <property type="term" value="F:protein serine/threonine kinase activity"/>
    <property type="evidence" value="ECO:0007669"/>
    <property type="project" value="UniProtKB-KW"/>
</dbReference>
<evidence type="ECO:0000256" key="4">
    <source>
        <dbReference type="ARBA" id="ARBA00022527"/>
    </source>
</evidence>
<feature type="compositionally biased region" description="Acidic residues" evidence="14">
    <location>
        <begin position="21"/>
        <end position="31"/>
    </location>
</feature>
<evidence type="ECO:0000256" key="3">
    <source>
        <dbReference type="ARBA" id="ARBA00022448"/>
    </source>
</evidence>
<keyword evidence="9" id="KW-0067">ATP-binding</keyword>
<evidence type="ECO:0000256" key="10">
    <source>
        <dbReference type="ARBA" id="ARBA00023065"/>
    </source>
</evidence>
<dbReference type="Gene3D" id="1.10.520.20">
    <property type="entry name" value="N-terminal domain of the delta subunit of the F1F0-ATP synthase"/>
    <property type="match status" value="1"/>
</dbReference>
<dbReference type="OrthoDB" id="443188at2759"/>
<protein>
    <submittedName>
        <fullName evidence="18">Eukaryotic elongation factor 2 kinase (EEF-2 kinase) (EEF-2K) (Calcium/calmodulin-dependent eukaryoti c elongation factor 2 kinase)</fullName>
    </submittedName>
</protein>
<dbReference type="Pfam" id="PF13519">
    <property type="entry name" value="VWA_2"/>
    <property type="match status" value="1"/>
</dbReference>
<dbReference type="GO" id="GO:0031037">
    <property type="term" value="P:myosin II filament disassembly"/>
    <property type="evidence" value="ECO:0007669"/>
    <property type="project" value="TreeGrafter"/>
</dbReference>
<dbReference type="Proteomes" id="UP001152797">
    <property type="component" value="Unassembled WGS sequence"/>
</dbReference>
<accession>A0A9P1FF52</accession>
<dbReference type="Gene3D" id="3.30.200.20">
    <property type="entry name" value="Phosphorylase Kinase, domain 1"/>
    <property type="match status" value="1"/>
</dbReference>
<dbReference type="InterPro" id="IPR004166">
    <property type="entry name" value="a-kinase_dom"/>
</dbReference>
<keyword evidence="18" id="KW-0251">Elongation factor</keyword>
<dbReference type="NCBIfam" id="TIGR01145">
    <property type="entry name" value="ATP_synt_delta"/>
    <property type="match status" value="1"/>
</dbReference>
<evidence type="ECO:0000256" key="1">
    <source>
        <dbReference type="ARBA" id="ARBA00004370"/>
    </source>
</evidence>
<dbReference type="CDD" id="cd00198">
    <property type="entry name" value="vWFA"/>
    <property type="match status" value="1"/>
</dbReference>
<evidence type="ECO:0000256" key="8">
    <source>
        <dbReference type="ARBA" id="ARBA00022781"/>
    </source>
</evidence>
<keyword evidence="4" id="KW-0723">Serine/threonine-protein kinase</keyword>
<dbReference type="EMBL" id="CAMXCT020000011">
    <property type="protein sequence ID" value="CAL1125800.1"/>
    <property type="molecule type" value="Genomic_DNA"/>
</dbReference>
<dbReference type="CDD" id="cd04515">
    <property type="entry name" value="Alpha_kinase"/>
    <property type="match status" value="1"/>
</dbReference>
<dbReference type="SMART" id="SM00327">
    <property type="entry name" value="VWA"/>
    <property type="match status" value="1"/>
</dbReference>
<keyword evidence="6" id="KW-0547">Nucleotide-binding</keyword>
<dbReference type="Gene3D" id="3.20.200.10">
    <property type="entry name" value="MHCK/EF2 kinase"/>
    <property type="match status" value="1"/>
</dbReference>
<dbReference type="InterPro" id="IPR004147">
    <property type="entry name" value="ABC1_dom"/>
</dbReference>
<evidence type="ECO:0000256" key="6">
    <source>
        <dbReference type="ARBA" id="ARBA00022741"/>
    </source>
</evidence>
<evidence type="ECO:0000256" key="13">
    <source>
        <dbReference type="ARBA" id="ARBA00023310"/>
    </source>
</evidence>
<dbReference type="HAMAP" id="MF_01416">
    <property type="entry name" value="ATP_synth_delta_bact"/>
    <property type="match status" value="1"/>
</dbReference>
<feature type="region of interest" description="Disordered" evidence="14">
    <location>
        <begin position="1896"/>
        <end position="1923"/>
    </location>
</feature>
<dbReference type="PANTHER" id="PTHR45992:SF2">
    <property type="entry name" value="EUKARYOTIC ELONGATION FACTOR 2 KINASE"/>
    <property type="match status" value="1"/>
</dbReference>
<name>A0A9P1FF52_9DINO</name>
<gene>
    <name evidence="16" type="ORF">C1SCF055_LOCUS1011</name>
</gene>
<keyword evidence="18" id="KW-0648">Protein biosynthesis</keyword>
<organism evidence="16">
    <name type="scientific">Cladocopium goreaui</name>
    <dbReference type="NCBI Taxonomy" id="2562237"/>
    <lineage>
        <taxon>Eukaryota</taxon>
        <taxon>Sar</taxon>
        <taxon>Alveolata</taxon>
        <taxon>Dinophyceae</taxon>
        <taxon>Suessiales</taxon>
        <taxon>Symbiodiniaceae</taxon>
        <taxon>Cladocopium</taxon>
    </lineage>
</organism>
<feature type="region of interest" description="Disordered" evidence="14">
    <location>
        <begin position="1"/>
        <end position="31"/>
    </location>
</feature>
<keyword evidence="19" id="KW-1185">Reference proteome</keyword>
<dbReference type="SUPFAM" id="SSF53300">
    <property type="entry name" value="vWA-like"/>
    <property type="match status" value="1"/>
</dbReference>
<keyword evidence="11" id="KW-0793">Thylakoid</keyword>
<evidence type="ECO:0000256" key="2">
    <source>
        <dbReference type="ARBA" id="ARBA00007046"/>
    </source>
</evidence>
<dbReference type="PROSITE" id="PS51158">
    <property type="entry name" value="ALPHA_KINASE"/>
    <property type="match status" value="1"/>
</dbReference>
<comment type="subcellular location">
    <subcellularLocation>
        <location evidence="1">Membrane</location>
    </subcellularLocation>
</comment>
<dbReference type="EMBL" id="CAMXCT010000011">
    <property type="protein sequence ID" value="CAI3972425.1"/>
    <property type="molecule type" value="Genomic_DNA"/>
</dbReference>
<evidence type="ECO:0000313" key="17">
    <source>
        <dbReference type="EMBL" id="CAL1125800.1"/>
    </source>
</evidence>
<evidence type="ECO:0000256" key="12">
    <source>
        <dbReference type="ARBA" id="ARBA00023136"/>
    </source>
</evidence>
<dbReference type="Gene3D" id="3.40.50.410">
    <property type="entry name" value="von Willebrand factor, type A domain"/>
    <property type="match status" value="1"/>
</dbReference>
<dbReference type="SUPFAM" id="SSF56112">
    <property type="entry name" value="Protein kinase-like (PK-like)"/>
    <property type="match status" value="1"/>
</dbReference>
<keyword evidence="13" id="KW-0066">ATP synthesis</keyword>
<sequence>MMKSSPLKWADADERSSSDNSDTDLPTDTDVCESSRNEEVSCPDCRGVMQWKVMKRGDCSNSKAVGSSCVTPASKGWSCCVCKQCYCIACFASLRKIDESKDSEDEEDEDWQVVAAKQRRQRPEKKPSWSNQQTQSSVLVENFCQAREMDDWVRRELLAIPAQEVGSILATLSNALEANPSADLRAIIAHKRSHCAMARRRLDESTSKRLQEWIANLNLTDLDRNEMYAVLNDGFDKLEIEYLMQQWNFARKVREGTYSSPIAVACSIITSQRLNSYQTSVSSFAHWARLSRKSAEQLMHVGPKTGEAFIAKWRATRFQDLEMIERDIQKMYNEERSGKSRKHYAPPVREQMSRFRQQFSAYADEDEGFENLHEVSPEETRPPLHVPYEYADAAPDDDEDEQVCPFDEDEDDEFGEVELAPLPAFAKRHAGEDMSISMTSNSSIRSNTSICRDSEDRPGKRVPVETHFIVVVDISGSMCEFDCKQDGFKTGAISRIDAVFNEVRQLVDLNGVRAGCDDRMSFITFSETATIHFQEQPLEKAAKLLNGMQRPKPMGRTFYAEGLRAAASCARKDSKHRPVDVVFLSDGAGEPSDSQDMLNTVQLDLLPTRSRRKELAAAEDQGLRYWVFKVLIHFSNLIPEWARQLDDNSPLRFYHRCTALALGLAPLQQLVVLWMDVQGASSEKRTMTKMPLGMLRLVYLFVITAAIRRDTSFSLVQEKDGGSKTTCQYTVERGRPEPRDGTFRRTHWKKVVTYYKDQDFLQCRARCDALPTCVAFIRRASDDVGYLGMSMKSLRAADDDPTKLLEVPNDVVVGDCWLLETGKLAKYKLIQKITSRITAKGKYDHPFRTLHYEQKNLFYQSLKDEKVTFAKRDCSCEYRYLGVVPSPSQSDQSDEYKVLKKCEGEYRYIRREYVKVGFEAVYQRTDGETFIYLCPNATKNADGILTREWYCFDKDDPVFLKEKAKKAGKSMKGIKSFLLGGPLIEDLETCLGQRLPRQGAALPPLDLPLGPEDKDGEPTALTYPRMKPMVLGTAAEGASYEVESLKIGTSQGFFSCAAGKKESEDIKKDFFLKTSQCMLSVNSSRLAWVQWMNKKGSTQHAIVRMLAGSMRGYFSLFTHHDRSYISIIWRALALWEKLEKAIALVNYIQDGESSSGHPMEQGEKYACAELMVDEIKSAGGIMPKVSQTLAMKPDVVKDDFVRSALKSTQTENPAKSLEYVRQYVVEKLKAAVENEERTNDGDIISSIDEHLTLNSTLATGSVAQVLRAWVKPDASSRVRDLCDKGQPTCAVVLKVVFDENEKNYEDDWEAIQFLGNDLLKIIHEKLEGGGLAQSSMAWIFKLNETQMEEIRHAVSAGYDTWQAVRQGLGAVMDEFDLRVEDLNAKAGRAAVKTFDADVKLKKELGVDGITFDVPKVLMTKSRYIMLQSFAKGDTLTSYHASISGQSGKLKDWRRNIYPSIMGLYGYLMVERGFFQGDPHPGNWYWEDESKTLTLIDWGLADDFSGGLARAGKLYLDATGKPPKKGTKVYTQEDVDQTISEHKCQMANFYKMMADYRRKELLCQGFTVKDSAKNGLGDMVLVPSPAATIILDGTEHQLHTKFFARNLSLGKAVIGDSFFATPSFGVGDKKPFVLQRRRSPTCFMKDGEEVCGHGWEFSQIDGEGEKTYVPLKTCVSESCVKTSYAADDVDEEACKKTCKTVDCIKHCEKFTSPPPAKLDSLEIRPVSLKSCKPLPFREQAYADGAASLGFSTENMNPVVLSLFAALFTNDLLDLKARQENIKLNDPKEPGTSLPDYSAVMLRSLAVFLGMIQDMVQENKPPFVSVMITEYMTDTAPDEMFLYWRIFAKRFLRDNKNQCSVTDTVGEGHFHRASASTTSLRGAFGAVTSTITASRTVSLAKKETKAGDESPENGEKRKKKKKESVEKPKTFELRNVIFDLDEDELGKRDIKANRIFYEFDGSNFHSRSEETQVSIRRNPFTKGGMRHCYGLRDMGLRMRNQEQMVAKMSKWVEEGDVDPLTTVDIYAKQTAVAHYYARNFRHMCRKHAGIDYFLDFVPCYAYRPIQAEDEAELEGFCGEQYVTGEFVKLTSNAGFVNREEYGAHAVIGAAFSHFTFELSKGALLVADIQGVCKGHRDDGRNSKQGPNEEDKQRQWLLSDPQVLTDGASYDFGKGDLGLKGMQMFFKTHKCGWLCKKLGLKDIGEYKEPTTRCHIPGGQFKAELHARQYQCPRRSPWQRGPIFQAMTSRWILPVAVAMAVWGTAFTGVWRPQGAQGARRPTATARQADASMLTPFGPVVTYAKALMDAATEKKEVVLVTDDVLTIKDKFQEEEWLEKLLLVQSNPKLTAVQKAKQTVDLLTPLKSTVMPKFIVFLAKKNRLNGLKSICFEYVQSMYYTQSITPVTVRVAQRLTETQMEKVKQKMKEKAGTRDVKLIMEVEPNLIGGLQVEWGYTDPQKRYAPTHGINLSLKNILGKRALQKGVVEAL</sequence>
<dbReference type="InterPro" id="IPR036465">
    <property type="entry name" value="vWFA_dom_sf"/>
</dbReference>
<dbReference type="PROSITE" id="PS00389">
    <property type="entry name" value="ATPASE_DELTA"/>
    <property type="match status" value="1"/>
</dbReference>
<dbReference type="InterPro" id="IPR000711">
    <property type="entry name" value="ATPase_OSCP/dsu"/>
</dbReference>
<evidence type="ECO:0000259" key="15">
    <source>
        <dbReference type="PROSITE" id="PS51158"/>
    </source>
</evidence>
<dbReference type="GO" id="GO:0046933">
    <property type="term" value="F:proton-transporting ATP synthase activity, rotational mechanism"/>
    <property type="evidence" value="ECO:0007669"/>
    <property type="project" value="InterPro"/>
</dbReference>
<dbReference type="Pfam" id="PF02816">
    <property type="entry name" value="Alpha_kinase"/>
    <property type="match status" value="1"/>
</dbReference>
<keyword evidence="3" id="KW-0813">Transport</keyword>